<feature type="domain" description="RsbT co-antagonist protein RsbRD N-terminal" evidence="2">
    <location>
        <begin position="23"/>
        <end position="157"/>
    </location>
</feature>
<comment type="caution">
    <text evidence="3">The sequence shown here is derived from an EMBL/GenBank/DDBJ whole genome shotgun (WGS) entry which is preliminary data.</text>
</comment>
<dbReference type="EMBL" id="JBEPBX010000048">
    <property type="protein sequence ID" value="MER6617986.1"/>
    <property type="molecule type" value="Genomic_DNA"/>
</dbReference>
<dbReference type="Pfam" id="PF14361">
    <property type="entry name" value="RsbRD_N"/>
    <property type="match status" value="1"/>
</dbReference>
<protein>
    <recommendedName>
        <fullName evidence="2">RsbT co-antagonist protein RsbRD N-terminal domain-containing protein</fullName>
    </recommendedName>
</protein>
<evidence type="ECO:0000313" key="3">
    <source>
        <dbReference type="EMBL" id="MER6617986.1"/>
    </source>
</evidence>
<feature type="region of interest" description="Disordered" evidence="1">
    <location>
        <begin position="154"/>
        <end position="218"/>
    </location>
</feature>
<reference evidence="3 4" key="1">
    <citation type="submission" date="2024-06" db="EMBL/GenBank/DDBJ databases">
        <title>The Natural Products Discovery Center: Release of the First 8490 Sequenced Strains for Exploring Actinobacteria Biosynthetic Diversity.</title>
        <authorList>
            <person name="Kalkreuter E."/>
            <person name="Kautsar S.A."/>
            <person name="Yang D."/>
            <person name="Bader C.D."/>
            <person name="Teijaro C.N."/>
            <person name="Fluegel L."/>
            <person name="Davis C.M."/>
            <person name="Simpson J.R."/>
            <person name="Lauterbach L."/>
            <person name="Steele A.D."/>
            <person name="Gui C."/>
            <person name="Meng S."/>
            <person name="Li G."/>
            <person name="Viehrig K."/>
            <person name="Ye F."/>
            <person name="Su P."/>
            <person name="Kiefer A.F."/>
            <person name="Nichols A."/>
            <person name="Cepeda A.J."/>
            <person name="Yan W."/>
            <person name="Fan B."/>
            <person name="Jiang Y."/>
            <person name="Adhikari A."/>
            <person name="Zheng C.-J."/>
            <person name="Schuster L."/>
            <person name="Cowan T.M."/>
            <person name="Smanski M.J."/>
            <person name="Chevrette M.G."/>
            <person name="De Carvalho L.P.S."/>
            <person name="Shen B."/>
        </authorList>
    </citation>
    <scope>NUCLEOTIDE SEQUENCE [LARGE SCALE GENOMIC DNA]</scope>
    <source>
        <strain evidence="3 4">NPDC000837</strain>
    </source>
</reference>
<feature type="compositionally biased region" description="Basic residues" evidence="1">
    <location>
        <begin position="196"/>
        <end position="206"/>
    </location>
</feature>
<dbReference type="InterPro" id="IPR025751">
    <property type="entry name" value="RsbRD_N_dom"/>
</dbReference>
<gene>
    <name evidence="3" type="ORF">ABT276_32680</name>
</gene>
<organism evidence="3 4">
    <name type="scientific">Streptomyces xantholiticus</name>
    <dbReference type="NCBI Taxonomy" id="68285"/>
    <lineage>
        <taxon>Bacteria</taxon>
        <taxon>Bacillati</taxon>
        <taxon>Actinomycetota</taxon>
        <taxon>Actinomycetes</taxon>
        <taxon>Kitasatosporales</taxon>
        <taxon>Streptomycetaceae</taxon>
        <taxon>Streptomyces</taxon>
    </lineage>
</organism>
<sequence>MGIDVDAFLRRLAEELRPRAEESADLLLRRLRVNMPELWEHEEIVELALEETAKHITRFLDVLEGRIDATEVEAPSEALEVARQAARRGVPISQLLRSYRLGHLVLVQLVQGEAARLTDDWELMNAAATRLVGAAFAYVDRGSEQVVAAYRHGAGRPGQRGEGMPDPGGVTQRAADQSHEGTRVVLDPDVDLCGTRRGRRGGRHGFGHPSVLSTSRAS</sequence>
<dbReference type="Proteomes" id="UP001445472">
    <property type="component" value="Unassembled WGS sequence"/>
</dbReference>
<proteinExistence type="predicted"/>
<evidence type="ECO:0000256" key="1">
    <source>
        <dbReference type="SAM" id="MobiDB-lite"/>
    </source>
</evidence>
<keyword evidence="4" id="KW-1185">Reference proteome</keyword>
<dbReference type="RefSeq" id="WP_351978955.1">
    <property type="nucleotide sequence ID" value="NZ_JBEPBX010000048.1"/>
</dbReference>
<name>A0ABV1V4N7_9ACTN</name>
<accession>A0ABV1V4N7</accession>
<evidence type="ECO:0000313" key="4">
    <source>
        <dbReference type="Proteomes" id="UP001445472"/>
    </source>
</evidence>
<evidence type="ECO:0000259" key="2">
    <source>
        <dbReference type="Pfam" id="PF14361"/>
    </source>
</evidence>